<dbReference type="Proteomes" id="UP000595254">
    <property type="component" value="Chromosome"/>
</dbReference>
<dbReference type="RefSeq" id="WP_040374897.1">
    <property type="nucleotide sequence ID" value="NZ_CP068053.1"/>
</dbReference>
<keyword evidence="3" id="KW-1185">Reference proteome</keyword>
<dbReference type="SUPFAM" id="SSF51735">
    <property type="entry name" value="NAD(P)-binding Rossmann-fold domains"/>
    <property type="match status" value="1"/>
</dbReference>
<evidence type="ECO:0000313" key="2">
    <source>
        <dbReference type="EMBL" id="QQS99321.1"/>
    </source>
</evidence>
<organism evidence="2 3">
    <name type="scientific">Peribacillus psychrosaccharolyticus</name>
    <name type="common">Bacillus psychrosaccharolyticus</name>
    <dbReference type="NCBI Taxonomy" id="1407"/>
    <lineage>
        <taxon>Bacteria</taxon>
        <taxon>Bacillati</taxon>
        <taxon>Bacillota</taxon>
        <taxon>Bacilli</taxon>
        <taxon>Bacillales</taxon>
        <taxon>Bacillaceae</taxon>
        <taxon>Peribacillus</taxon>
    </lineage>
</organism>
<dbReference type="Pfam" id="PF13460">
    <property type="entry name" value="NAD_binding_10"/>
    <property type="match status" value="1"/>
</dbReference>
<gene>
    <name evidence="2" type="ORF">I6J18_17035</name>
</gene>
<dbReference type="PANTHER" id="PTHR15020:SF50">
    <property type="entry name" value="UPF0659 PROTEIN YMR090W"/>
    <property type="match status" value="1"/>
</dbReference>
<dbReference type="InterPro" id="IPR036291">
    <property type="entry name" value="NAD(P)-bd_dom_sf"/>
</dbReference>
<dbReference type="InterPro" id="IPR016040">
    <property type="entry name" value="NAD(P)-bd_dom"/>
</dbReference>
<evidence type="ECO:0000313" key="3">
    <source>
        <dbReference type="Proteomes" id="UP000595254"/>
    </source>
</evidence>
<dbReference type="KEGG" id="ppsr:I6J18_17035"/>
<proteinExistence type="predicted"/>
<feature type="domain" description="NAD(P)-binding" evidence="1">
    <location>
        <begin position="7"/>
        <end position="190"/>
    </location>
</feature>
<protein>
    <submittedName>
        <fullName evidence="2">SDR family oxidoreductase</fullName>
    </submittedName>
</protein>
<accession>A0A974RZ93</accession>
<evidence type="ECO:0000259" key="1">
    <source>
        <dbReference type="Pfam" id="PF13460"/>
    </source>
</evidence>
<dbReference type="CDD" id="cd05243">
    <property type="entry name" value="SDR_a5"/>
    <property type="match status" value="1"/>
</dbReference>
<dbReference type="EMBL" id="CP068053">
    <property type="protein sequence ID" value="QQS99321.1"/>
    <property type="molecule type" value="Genomic_DNA"/>
</dbReference>
<sequence>MKVLVAGANGTTGRQIVNLLAKEENHTALAMIRKEEQSEDIKNAGGEPVLADLEGNLDQAVQGVSAVIFAAGSGPKTGPDKTTAVDRDGAISLIDAAKKAGVKRFVMLSAIGSDTPEQGPEGMQHYFKAKLDADEHLKQSGLTYTIVRPGALTNDEGTGKIIAQNKLEDPKGKISRADVAQVLVSSLDDEKTFNQTFEILNGNVPIKEAISEL</sequence>
<dbReference type="PANTHER" id="PTHR15020">
    <property type="entry name" value="FLAVIN REDUCTASE-RELATED"/>
    <property type="match status" value="1"/>
</dbReference>
<name>A0A974RZ93_PERPY</name>
<reference evidence="2 3" key="1">
    <citation type="submission" date="2021-01" db="EMBL/GenBank/DDBJ databases">
        <title>FDA dAtabase for Regulatory Grade micrObial Sequences (FDA-ARGOS): Supporting development and validation of Infectious Disease Dx tests.</title>
        <authorList>
            <person name="Nelson B."/>
            <person name="Plummer A."/>
            <person name="Tallon L."/>
            <person name="Sadzewicz L."/>
            <person name="Zhao X."/>
            <person name="Boylan J."/>
            <person name="Ott S."/>
            <person name="Bowen H."/>
            <person name="Vavikolanu K."/>
            <person name="Mehta A."/>
            <person name="Aluvathingal J."/>
            <person name="Nadendla S."/>
            <person name="Myers T."/>
            <person name="Yan Y."/>
            <person name="Sichtig H."/>
        </authorList>
    </citation>
    <scope>NUCLEOTIDE SEQUENCE [LARGE SCALE GENOMIC DNA]</scope>
    <source>
        <strain evidence="2 3">FDAARGOS_1161</strain>
    </source>
</reference>
<dbReference type="AlphaFoldDB" id="A0A974RZ93"/>
<dbReference type="Gene3D" id="3.40.50.720">
    <property type="entry name" value="NAD(P)-binding Rossmann-like Domain"/>
    <property type="match status" value="1"/>
</dbReference>